<proteinExistence type="predicted"/>
<protein>
    <submittedName>
        <fullName evidence="1">UDP-glucose:glycoprotein glucosyltransferase 2-like</fullName>
    </submittedName>
</protein>
<accession>A0A8B7UYA2</accession>
<evidence type="ECO:0000313" key="1">
    <source>
        <dbReference type="RefSeq" id="XP_020023949.1"/>
    </source>
</evidence>
<dbReference type="KEGG" id="ccan:109689482"/>
<dbReference type="OrthoDB" id="27683at2759"/>
<organism evidence="1">
    <name type="scientific">Castor canadensis</name>
    <name type="common">American beaver</name>
    <dbReference type="NCBI Taxonomy" id="51338"/>
    <lineage>
        <taxon>Eukaryota</taxon>
        <taxon>Metazoa</taxon>
        <taxon>Chordata</taxon>
        <taxon>Craniata</taxon>
        <taxon>Vertebrata</taxon>
        <taxon>Euteleostomi</taxon>
        <taxon>Mammalia</taxon>
        <taxon>Eutheria</taxon>
        <taxon>Euarchontoglires</taxon>
        <taxon>Glires</taxon>
        <taxon>Rodentia</taxon>
        <taxon>Castorimorpha</taxon>
        <taxon>Castoridae</taxon>
        <taxon>Castor</taxon>
    </lineage>
</organism>
<reference evidence="1" key="1">
    <citation type="submission" date="2025-08" db="UniProtKB">
        <authorList>
            <consortium name="RefSeq"/>
        </authorList>
    </citation>
    <scope>IDENTIFICATION</scope>
    <source>
        <tissue evidence="1">Leukocyte</tissue>
    </source>
</reference>
<gene>
    <name evidence="1" type="primary">LOC109689482</name>
</gene>
<dbReference type="AlphaFoldDB" id="A0A8B7UYA2"/>
<sequence length="113" mass="13221">MEGSLGHWKIVSSLIKTISTSREYHLENFRTENKISYSELRVEEDVASDLVMKVDALLSAQPKGDTRIEYQFFEDRHSAIKLRPKEGRRTLMSWLSLTRSPEKHRGLPHCSWF</sequence>
<name>A0A8B7UYA2_CASCN</name>
<dbReference type="RefSeq" id="XP_020023949.1">
    <property type="nucleotide sequence ID" value="XM_020168360.1"/>
</dbReference>